<feature type="domain" description="Cobalamin-independent methionine synthase MetE C-terminal/archaeal" evidence="4">
    <location>
        <begin position="1"/>
        <end position="201"/>
    </location>
</feature>
<evidence type="ECO:0000256" key="1">
    <source>
        <dbReference type="ARBA" id="ARBA00001947"/>
    </source>
</evidence>
<evidence type="ECO:0000313" key="6">
    <source>
        <dbReference type="Proteomes" id="UP000574761"/>
    </source>
</evidence>
<dbReference type="GO" id="GO:0003871">
    <property type="term" value="F:5-methyltetrahydropteroyltriglutamate-homocysteine S-methyltransferase activity"/>
    <property type="evidence" value="ECO:0007669"/>
    <property type="project" value="InterPro"/>
</dbReference>
<dbReference type="Gene3D" id="3.20.20.210">
    <property type="match status" value="1"/>
</dbReference>
<dbReference type="Proteomes" id="UP000574761">
    <property type="component" value="Unassembled WGS sequence"/>
</dbReference>
<dbReference type="GO" id="GO:0032259">
    <property type="term" value="P:methylation"/>
    <property type="evidence" value="ECO:0007669"/>
    <property type="project" value="UniProtKB-KW"/>
</dbReference>
<protein>
    <submittedName>
        <fullName evidence="5">5-methyltetrahydropteroyltriglutamate--homocysteine S-methyltransferase</fullName>
    </submittedName>
</protein>
<gene>
    <name evidence="5" type="ORF">GGQ64_005075</name>
</gene>
<evidence type="ECO:0000256" key="3">
    <source>
        <dbReference type="ARBA" id="ARBA00022833"/>
    </source>
</evidence>
<dbReference type="CDD" id="cd03311">
    <property type="entry name" value="CIMS_C_terminal_like"/>
    <property type="match status" value="1"/>
</dbReference>
<organism evidence="5 6">
    <name type="scientific">Mycoplana azooxidifex</name>
    <dbReference type="NCBI Taxonomy" id="1636188"/>
    <lineage>
        <taxon>Bacteria</taxon>
        <taxon>Pseudomonadati</taxon>
        <taxon>Pseudomonadota</taxon>
        <taxon>Alphaproteobacteria</taxon>
        <taxon>Hyphomicrobiales</taxon>
        <taxon>Rhizobiaceae</taxon>
        <taxon>Mycoplana</taxon>
    </lineage>
</organism>
<keyword evidence="2" id="KW-0479">Metal-binding</keyword>
<dbReference type="SUPFAM" id="SSF51726">
    <property type="entry name" value="UROD/MetE-like"/>
    <property type="match status" value="1"/>
</dbReference>
<dbReference type="PANTHER" id="PTHR30519">
    <property type="entry name" value="5-METHYLTETRAHYDROPTEROYLTRIGLUTAMATE--HOMOCYSTEINE METHYLTRANSFERASE"/>
    <property type="match status" value="1"/>
</dbReference>
<accession>A0A7W6DFU7</accession>
<comment type="cofactor">
    <cofactor evidence="1">
        <name>Zn(2+)</name>
        <dbReference type="ChEBI" id="CHEBI:29105"/>
    </cofactor>
</comment>
<keyword evidence="6" id="KW-1185">Reference proteome</keyword>
<dbReference type="AlphaFoldDB" id="A0A7W6DFU7"/>
<dbReference type="GO" id="GO:0008270">
    <property type="term" value="F:zinc ion binding"/>
    <property type="evidence" value="ECO:0007669"/>
    <property type="project" value="InterPro"/>
</dbReference>
<dbReference type="EMBL" id="JACIEE010000013">
    <property type="protein sequence ID" value="MBB3979830.1"/>
    <property type="molecule type" value="Genomic_DNA"/>
</dbReference>
<sequence>MKGMLTGPVTILNWSFVRDDLPRETVCRQIALAIRDEVIDLERAGAAIIQIDEAALREGLPLRRSAWQHYLDWAVEAFRICISGVSDETQIHTHMCYSEFNDIMPAIAAMDADVISIETSRSKMELLQAFAVQRYPNEIGPGVYDIHSPRVPDVDEMKTLLDLARDRLLDDQLWLNPDCGLKTRKWEDVRPALINMVEAARKLRQEILGGKPRSVQA</sequence>
<dbReference type="Pfam" id="PF01717">
    <property type="entry name" value="Meth_synt_2"/>
    <property type="match status" value="1"/>
</dbReference>
<evidence type="ECO:0000256" key="2">
    <source>
        <dbReference type="ARBA" id="ARBA00022723"/>
    </source>
</evidence>
<evidence type="ECO:0000259" key="4">
    <source>
        <dbReference type="Pfam" id="PF01717"/>
    </source>
</evidence>
<reference evidence="5 6" key="1">
    <citation type="submission" date="2020-08" db="EMBL/GenBank/DDBJ databases">
        <title>Genomic Encyclopedia of Type Strains, Phase IV (KMG-IV): sequencing the most valuable type-strain genomes for metagenomic binning, comparative biology and taxonomic classification.</title>
        <authorList>
            <person name="Goeker M."/>
        </authorList>
    </citation>
    <scope>NUCLEOTIDE SEQUENCE [LARGE SCALE GENOMIC DNA]</scope>
    <source>
        <strain evidence="5 6">DSM 100211</strain>
    </source>
</reference>
<name>A0A7W6DFU7_9HYPH</name>
<keyword evidence="5" id="KW-0808">Transferase</keyword>
<evidence type="ECO:0000313" key="5">
    <source>
        <dbReference type="EMBL" id="MBB3979830.1"/>
    </source>
</evidence>
<keyword evidence="5" id="KW-0489">Methyltransferase</keyword>
<keyword evidence="3" id="KW-0862">Zinc</keyword>
<comment type="caution">
    <text evidence="5">The sequence shown here is derived from an EMBL/GenBank/DDBJ whole genome shotgun (WGS) entry which is preliminary data.</text>
</comment>
<proteinExistence type="predicted"/>
<dbReference type="GO" id="GO:0009086">
    <property type="term" value="P:methionine biosynthetic process"/>
    <property type="evidence" value="ECO:0007669"/>
    <property type="project" value="InterPro"/>
</dbReference>
<dbReference type="InterPro" id="IPR002629">
    <property type="entry name" value="Met_Synth_C/arc"/>
</dbReference>
<dbReference type="InterPro" id="IPR038071">
    <property type="entry name" value="UROD/MetE-like_sf"/>
</dbReference>